<protein>
    <recommendedName>
        <fullName evidence="3">Tox-MPTase3 domain-containing protein</fullName>
    </recommendedName>
</protein>
<dbReference type="STRING" id="651561.BBI00_13830"/>
<dbReference type="EMBL" id="MAYG01000001">
    <property type="protein sequence ID" value="OCA75345.1"/>
    <property type="molecule type" value="Genomic_DNA"/>
</dbReference>
<name>A0A1B8ZUT1_9FLAO</name>
<organism evidence="1 2">
    <name type="scientific">Chryseobacterium arthrosphaerae</name>
    <dbReference type="NCBI Taxonomy" id="651561"/>
    <lineage>
        <taxon>Bacteria</taxon>
        <taxon>Pseudomonadati</taxon>
        <taxon>Bacteroidota</taxon>
        <taxon>Flavobacteriia</taxon>
        <taxon>Flavobacteriales</taxon>
        <taxon>Weeksellaceae</taxon>
        <taxon>Chryseobacterium group</taxon>
        <taxon>Chryseobacterium</taxon>
    </lineage>
</organism>
<dbReference type="AlphaFoldDB" id="A0A1B8ZUT1"/>
<sequence length="301" mass="33273">MQWIIGVIVGGYLNGVAANNGNWNPGKWDWQKSWSAVLGGAIGGAAVSGALGNIASNAGAIKNFLPGIVSGGLNSAFKGGNFLSGAISGIAYTSSVFQNKMTSTDIVALNYKYFASADYKDSFETESISIDEVKSKYPRYYKVLTKLHSFVSGNDIISQAFMDNSEASRDEMLKLLSMENLQKLPIKIDVIESVFHSGNGKDYRDKWNVGGKTSAYSPFNITINKLRVMTLERLTVQTAINAYSFALGITTLHELVHYVRFKKGLDNYNYEYGNAFETRATGVFWPYDENLYKTNLHGWKF</sequence>
<comment type="caution">
    <text evidence="1">The sequence shown here is derived from an EMBL/GenBank/DDBJ whole genome shotgun (WGS) entry which is preliminary data.</text>
</comment>
<gene>
    <name evidence="1" type="ORF">BBI00_13830</name>
</gene>
<accession>A0A1B8ZUT1</accession>
<dbReference type="OrthoDB" id="1246876at2"/>
<dbReference type="Proteomes" id="UP000093432">
    <property type="component" value="Unassembled WGS sequence"/>
</dbReference>
<proteinExistence type="predicted"/>
<evidence type="ECO:0008006" key="3">
    <source>
        <dbReference type="Google" id="ProtNLM"/>
    </source>
</evidence>
<dbReference type="RefSeq" id="WP_065399314.1">
    <property type="nucleotide sequence ID" value="NZ_MAYG01000001.1"/>
</dbReference>
<reference evidence="2" key="1">
    <citation type="submission" date="2016-07" db="EMBL/GenBank/DDBJ databases">
        <authorList>
            <person name="Florea S."/>
            <person name="Webb J.S."/>
            <person name="Jaromczyk J."/>
            <person name="Schardl C.L."/>
        </authorList>
    </citation>
    <scope>NUCLEOTIDE SEQUENCE [LARGE SCALE GENOMIC DNA]</scope>
    <source>
        <strain evidence="2">CC-VM-7</strain>
    </source>
</reference>
<evidence type="ECO:0000313" key="1">
    <source>
        <dbReference type="EMBL" id="OCA75345.1"/>
    </source>
</evidence>
<evidence type="ECO:0000313" key="2">
    <source>
        <dbReference type="Proteomes" id="UP000093432"/>
    </source>
</evidence>